<reference evidence="2" key="1">
    <citation type="submission" date="2018-01" db="EMBL/GenBank/DDBJ databases">
        <authorList>
            <person name="Gaut B.S."/>
            <person name="Morton B.R."/>
            <person name="Clegg M.T."/>
            <person name="Duvall M.R."/>
        </authorList>
    </citation>
    <scope>NUCLEOTIDE SEQUENCE [LARGE SCALE GENOMIC DNA]</scope>
</reference>
<protein>
    <submittedName>
        <fullName evidence="1">Uncharacterized protein</fullName>
    </submittedName>
</protein>
<dbReference type="Proteomes" id="UP000256297">
    <property type="component" value="Unassembled WGS sequence"/>
</dbReference>
<dbReference type="EMBL" id="OFSP01000078">
    <property type="protein sequence ID" value="SOY77646.1"/>
    <property type="molecule type" value="Genomic_DNA"/>
</dbReference>
<evidence type="ECO:0000313" key="1">
    <source>
        <dbReference type="EMBL" id="SOY77646.1"/>
    </source>
</evidence>
<organism evidence="1 2">
    <name type="scientific">Cupriavidus taiwanensis</name>
    <dbReference type="NCBI Taxonomy" id="164546"/>
    <lineage>
        <taxon>Bacteria</taxon>
        <taxon>Pseudomonadati</taxon>
        <taxon>Pseudomonadota</taxon>
        <taxon>Betaproteobacteria</taxon>
        <taxon>Burkholderiales</taxon>
        <taxon>Burkholderiaceae</taxon>
        <taxon>Cupriavidus</taxon>
    </lineage>
</organism>
<evidence type="ECO:0000313" key="2">
    <source>
        <dbReference type="Proteomes" id="UP000256297"/>
    </source>
</evidence>
<dbReference type="AlphaFoldDB" id="A0A375CQG9"/>
<sequence length="39" mass="4275">MIDVRKYGSAGVSALEAFDERENKETAAHSIAYNMQAVT</sequence>
<gene>
    <name evidence="1" type="ORF">CBM2589_U10154</name>
</gene>
<accession>A0A375CQG9</accession>
<comment type="caution">
    <text evidence="1">The sequence shown here is derived from an EMBL/GenBank/DDBJ whole genome shotgun (WGS) entry which is preliminary data.</text>
</comment>
<proteinExistence type="predicted"/>
<name>A0A375CQG9_9BURK</name>